<comment type="cofactor">
    <cofactor evidence="1">
        <name>Mg(2+)</name>
        <dbReference type="ChEBI" id="CHEBI:18420"/>
    </cofactor>
</comment>
<dbReference type="GO" id="GO:0008299">
    <property type="term" value="P:isoprenoid biosynthetic process"/>
    <property type="evidence" value="ECO:0007669"/>
    <property type="project" value="InterPro"/>
</dbReference>
<evidence type="ECO:0000256" key="4">
    <source>
        <dbReference type="ARBA" id="ARBA00022723"/>
    </source>
</evidence>
<accession>A0A4Y9F5Q9</accession>
<evidence type="ECO:0000256" key="3">
    <source>
        <dbReference type="ARBA" id="ARBA00022679"/>
    </source>
</evidence>
<dbReference type="Pfam" id="PF00348">
    <property type="entry name" value="polyprenyl_synt"/>
    <property type="match status" value="1"/>
</dbReference>
<keyword evidence="4" id="KW-0479">Metal-binding</keyword>
<dbReference type="PANTHER" id="PTHR12001">
    <property type="entry name" value="GERANYLGERANYL PYROPHOSPHATE SYNTHASE"/>
    <property type="match status" value="1"/>
</dbReference>
<dbReference type="SUPFAM" id="SSF48576">
    <property type="entry name" value="Terpenoid synthases"/>
    <property type="match status" value="1"/>
</dbReference>
<dbReference type="RefSeq" id="WP_135011383.1">
    <property type="nucleotide sequence ID" value="NZ_JADGLK010000005.1"/>
</dbReference>
<evidence type="ECO:0000313" key="8">
    <source>
        <dbReference type="Proteomes" id="UP000297951"/>
    </source>
</evidence>
<dbReference type="GO" id="GO:0004659">
    <property type="term" value="F:prenyltransferase activity"/>
    <property type="evidence" value="ECO:0007669"/>
    <property type="project" value="InterPro"/>
</dbReference>
<evidence type="ECO:0000256" key="5">
    <source>
        <dbReference type="ARBA" id="ARBA00022842"/>
    </source>
</evidence>
<comment type="caution">
    <text evidence="7">The sequence shown here is derived from an EMBL/GenBank/DDBJ whole genome shotgun (WGS) entry which is preliminary data.</text>
</comment>
<proteinExistence type="inferred from homology"/>
<evidence type="ECO:0000256" key="6">
    <source>
        <dbReference type="RuleBase" id="RU004466"/>
    </source>
</evidence>
<organism evidence="7 8">
    <name type="scientific">Rothia nasimurium</name>
    <dbReference type="NCBI Taxonomy" id="85336"/>
    <lineage>
        <taxon>Bacteria</taxon>
        <taxon>Bacillati</taxon>
        <taxon>Actinomycetota</taxon>
        <taxon>Actinomycetes</taxon>
        <taxon>Micrococcales</taxon>
        <taxon>Micrococcaceae</taxon>
        <taxon>Rothia</taxon>
    </lineage>
</organism>
<dbReference type="AlphaFoldDB" id="A0A4Y9F5Q9"/>
<comment type="similarity">
    <text evidence="2 6">Belongs to the FPP/GGPP synthase family.</text>
</comment>
<keyword evidence="5" id="KW-0460">Magnesium</keyword>
<keyword evidence="3 6" id="KW-0808">Transferase</keyword>
<dbReference type="InterPro" id="IPR033749">
    <property type="entry name" value="Polyprenyl_synt_CS"/>
</dbReference>
<dbReference type="Gene3D" id="1.10.600.10">
    <property type="entry name" value="Farnesyl Diphosphate Synthase"/>
    <property type="match status" value="1"/>
</dbReference>
<reference evidence="7 8" key="1">
    <citation type="submission" date="2019-03" db="EMBL/GenBank/DDBJ databases">
        <title>Diversity of the mouse oral microbiome.</title>
        <authorList>
            <person name="Joseph S."/>
            <person name="Aduse-Opoku J."/>
            <person name="Curtis M."/>
            <person name="Wade W."/>
            <person name="Hashim A."/>
        </authorList>
    </citation>
    <scope>NUCLEOTIDE SEQUENCE [LARGE SCALE GENOMIC DNA]</scope>
    <source>
        <strain evidence="8">irhom_31</strain>
    </source>
</reference>
<dbReference type="InterPro" id="IPR008949">
    <property type="entry name" value="Isoprenoid_synthase_dom_sf"/>
</dbReference>
<dbReference type="OrthoDB" id="4497239at2"/>
<evidence type="ECO:0000256" key="1">
    <source>
        <dbReference type="ARBA" id="ARBA00001946"/>
    </source>
</evidence>
<dbReference type="PROSITE" id="PS00723">
    <property type="entry name" value="POLYPRENYL_SYNTHASE_1"/>
    <property type="match status" value="1"/>
</dbReference>
<evidence type="ECO:0000313" key="7">
    <source>
        <dbReference type="EMBL" id="TFU23754.1"/>
    </source>
</evidence>
<dbReference type="InterPro" id="IPR000092">
    <property type="entry name" value="Polyprenyl_synt"/>
</dbReference>
<dbReference type="CDD" id="cd00685">
    <property type="entry name" value="Trans_IPPS_HT"/>
    <property type="match status" value="1"/>
</dbReference>
<gene>
    <name evidence="7" type="ORF">E4U03_02365</name>
</gene>
<sequence length="370" mass="39607">MTPQPAPATGPDESAAYLEALEAEMGRFFDTQQELMATVSVETLPLLESVRALSTGGKRLRALLAYWGYRGAGGAGATESIVRAGVAIELFQTAALIHDDIIDASDTRRGAPSVHRRFETMHRELGYKTSPSSFGVSSAILAGDLCLSWSEMVFSSIPELTAASEARFIFNLMRTEVMAGQYLDIVGEVVPEEEPEVVLERAKNVIRYKAAKYSCEHPIALGGALGLGLAHGQDSELVAGYRAFALPLGEGFQLRDDVLGVFGEPETTGKPAGDDLREGKRTVLTAFTAMKSNAGQRAFLEESLGSPTPGAETIQELQDLMRDSGALQAVEEMIQAKGDEALAALESLDLEASVQQALRAIAAKALHRSF</sequence>
<dbReference type="PROSITE" id="PS00444">
    <property type="entry name" value="POLYPRENYL_SYNTHASE_2"/>
    <property type="match status" value="1"/>
</dbReference>
<dbReference type="Proteomes" id="UP000297951">
    <property type="component" value="Unassembled WGS sequence"/>
</dbReference>
<evidence type="ECO:0000256" key="2">
    <source>
        <dbReference type="ARBA" id="ARBA00006706"/>
    </source>
</evidence>
<dbReference type="SFLD" id="SFLDS00005">
    <property type="entry name" value="Isoprenoid_Synthase_Type_I"/>
    <property type="match status" value="1"/>
</dbReference>
<dbReference type="PANTHER" id="PTHR12001:SF85">
    <property type="entry name" value="SHORT CHAIN ISOPRENYL DIPHOSPHATE SYNTHASE"/>
    <property type="match status" value="1"/>
</dbReference>
<dbReference type="EMBL" id="SPQC01000005">
    <property type="protein sequence ID" value="TFU23754.1"/>
    <property type="molecule type" value="Genomic_DNA"/>
</dbReference>
<name>A0A4Y9F5Q9_9MICC</name>
<protein>
    <submittedName>
        <fullName evidence="7">Polyprenyl synthetase family protein</fullName>
    </submittedName>
</protein>
<dbReference type="GO" id="GO:0046872">
    <property type="term" value="F:metal ion binding"/>
    <property type="evidence" value="ECO:0007669"/>
    <property type="project" value="UniProtKB-KW"/>
</dbReference>